<keyword evidence="1" id="KW-0472">Membrane</keyword>
<keyword evidence="1" id="KW-0812">Transmembrane</keyword>
<keyword evidence="1" id="KW-1133">Transmembrane helix</keyword>
<name>A0A1I7IX07_9BURK</name>
<sequence>MLWTALTAAVTLLYPLAIWFGHGQVEPRWLAALLLLAAATRLPAVKLSGAARWSVAGALVLAACALWSNLLLPLKLYPVLVNAAFLAAFGYSLTTPVSMVERLARLREPVLPPEAVLYTRRVTQVWCGFFIVNGGVALATALWAPEAVWSLYNGVIAYVLMGVLVGGELLTRRHFRRLYQS</sequence>
<feature type="transmembrane region" description="Helical" evidence="1">
    <location>
        <begin position="125"/>
        <end position="144"/>
    </location>
</feature>
<evidence type="ECO:0000313" key="2">
    <source>
        <dbReference type="EMBL" id="SFU77497.1"/>
    </source>
</evidence>
<dbReference type="EMBL" id="FPBO01000009">
    <property type="protein sequence ID" value="SFU77497.1"/>
    <property type="molecule type" value="Genomic_DNA"/>
</dbReference>
<dbReference type="Proteomes" id="UP000199391">
    <property type="component" value="Unassembled WGS sequence"/>
</dbReference>
<dbReference type="OrthoDB" id="8537043at2"/>
<reference evidence="3" key="1">
    <citation type="submission" date="2016-10" db="EMBL/GenBank/DDBJ databases">
        <authorList>
            <person name="Varghese N."/>
            <person name="Submissions S."/>
        </authorList>
    </citation>
    <scope>NUCLEOTIDE SEQUENCE [LARGE SCALE GENOMIC DNA]</scope>
    <source>
        <strain evidence="3">CGMCC 1.11014</strain>
    </source>
</reference>
<evidence type="ECO:0000313" key="3">
    <source>
        <dbReference type="Proteomes" id="UP000199391"/>
    </source>
</evidence>
<accession>A0A1I7IX07</accession>
<dbReference type="RefSeq" id="WP_093555774.1">
    <property type="nucleotide sequence ID" value="NZ_FPBO01000009.1"/>
</dbReference>
<evidence type="ECO:0000256" key="1">
    <source>
        <dbReference type="SAM" id="Phobius"/>
    </source>
</evidence>
<feature type="transmembrane region" description="Helical" evidence="1">
    <location>
        <begin position="76"/>
        <end position="97"/>
    </location>
</feature>
<feature type="transmembrane region" description="Helical" evidence="1">
    <location>
        <begin position="51"/>
        <end position="70"/>
    </location>
</feature>
<protein>
    <submittedName>
        <fullName evidence="2">Uncharacterized membrane protein</fullName>
    </submittedName>
</protein>
<proteinExistence type="predicted"/>
<dbReference type="STRING" id="1035707.SAMN05216552_1009121"/>
<gene>
    <name evidence="2" type="ORF">SAMN05216552_1009121</name>
</gene>
<keyword evidence="3" id="KW-1185">Reference proteome</keyword>
<feature type="transmembrane region" description="Helical" evidence="1">
    <location>
        <begin position="150"/>
        <end position="171"/>
    </location>
</feature>
<dbReference type="AlphaFoldDB" id="A0A1I7IX07"/>
<organism evidence="2 3">
    <name type="scientific">Pseudoduganella namucuonensis</name>
    <dbReference type="NCBI Taxonomy" id="1035707"/>
    <lineage>
        <taxon>Bacteria</taxon>
        <taxon>Pseudomonadati</taxon>
        <taxon>Pseudomonadota</taxon>
        <taxon>Betaproteobacteria</taxon>
        <taxon>Burkholderiales</taxon>
        <taxon>Oxalobacteraceae</taxon>
        <taxon>Telluria group</taxon>
        <taxon>Pseudoduganella</taxon>
    </lineage>
</organism>